<dbReference type="EMBL" id="CP159837">
    <property type="protein sequence ID" value="XCM37213.1"/>
    <property type="molecule type" value="Genomic_DNA"/>
</dbReference>
<sequence>MSQPVDLLLITWNRREYLEKTIPNLLSDPSDFRLYCWDNGSRDGTADLLKSLQDCRVVQRHFNQENVGQYDPCMWFLQEASSDIVGKVDDDILLPQGWTERIAPMLRKEPKFGMLGCWIFMPEDWDENLAHKNIIELSNERVFRTLTVQGQSFLARKEYLIRYKQTLNLPQEKLKCGLPVHTLSMSLDGLVSGYPVPLLYAHNMDDPRSPMNVKTKSGTLQSESALSARNRGFQSVEDYTAWITADARRRQKYPFYQLLAWKKLERDNTLIGKIKRKLLKPFLAPK</sequence>
<reference evidence="2" key="1">
    <citation type="submission" date="2024-07" db="EMBL/GenBank/DDBJ databases">
        <authorList>
            <person name="Kim Y.J."/>
            <person name="Jeong J.Y."/>
        </authorList>
    </citation>
    <scope>NUCLEOTIDE SEQUENCE</scope>
    <source>
        <strain evidence="2">GIHE-MW2</strain>
    </source>
</reference>
<proteinExistence type="predicted"/>
<gene>
    <name evidence="2" type="ORF">ABWT76_006033</name>
</gene>
<dbReference type="Gene3D" id="3.90.550.10">
    <property type="entry name" value="Spore Coat Polysaccharide Biosynthesis Protein SpsA, Chain A"/>
    <property type="match status" value="1"/>
</dbReference>
<dbReference type="InterPro" id="IPR029044">
    <property type="entry name" value="Nucleotide-diphossugar_trans"/>
</dbReference>
<dbReference type="AlphaFoldDB" id="A0AAU8JFZ8"/>
<feature type="domain" description="Glycosyltransferase 2-like" evidence="1">
    <location>
        <begin position="8"/>
        <end position="143"/>
    </location>
</feature>
<dbReference type="GO" id="GO:0016757">
    <property type="term" value="F:glycosyltransferase activity"/>
    <property type="evidence" value="ECO:0007669"/>
    <property type="project" value="UniProtKB-KW"/>
</dbReference>
<dbReference type="InterPro" id="IPR001173">
    <property type="entry name" value="Glyco_trans_2-like"/>
</dbReference>
<name>A0AAU8JFZ8_9CYAN</name>
<dbReference type="RefSeq" id="WP_054467044.1">
    <property type="nucleotide sequence ID" value="NZ_CP159837.1"/>
</dbReference>
<dbReference type="EC" id="2.4.-.-" evidence="2"/>
<accession>A0AAU8JFZ8</accession>
<dbReference type="CDD" id="cd00761">
    <property type="entry name" value="Glyco_tranf_GTA_type"/>
    <property type="match status" value="1"/>
</dbReference>
<keyword evidence="2" id="KW-0808">Transferase</keyword>
<dbReference type="Pfam" id="PF00535">
    <property type="entry name" value="Glycos_transf_2"/>
    <property type="match status" value="1"/>
</dbReference>
<evidence type="ECO:0000259" key="1">
    <source>
        <dbReference type="Pfam" id="PF00535"/>
    </source>
</evidence>
<keyword evidence="2" id="KW-0328">Glycosyltransferase</keyword>
<dbReference type="SUPFAM" id="SSF53448">
    <property type="entry name" value="Nucleotide-diphospho-sugar transferases"/>
    <property type="match status" value="1"/>
</dbReference>
<organism evidence="2">
    <name type="scientific">Planktothricoides raciborskii GIHE-MW2</name>
    <dbReference type="NCBI Taxonomy" id="2792601"/>
    <lineage>
        <taxon>Bacteria</taxon>
        <taxon>Bacillati</taxon>
        <taxon>Cyanobacteriota</taxon>
        <taxon>Cyanophyceae</taxon>
        <taxon>Oscillatoriophycideae</taxon>
        <taxon>Oscillatoriales</taxon>
        <taxon>Oscillatoriaceae</taxon>
        <taxon>Planktothricoides</taxon>
    </lineage>
</organism>
<protein>
    <submittedName>
        <fullName evidence="2">Glycosyltransferase family A protein</fullName>
        <ecNumber evidence="2">2.4.-.-</ecNumber>
    </submittedName>
</protein>
<dbReference type="PANTHER" id="PTHR43685">
    <property type="entry name" value="GLYCOSYLTRANSFERASE"/>
    <property type="match status" value="1"/>
</dbReference>
<dbReference type="InterPro" id="IPR050834">
    <property type="entry name" value="Glycosyltransf_2"/>
</dbReference>
<dbReference type="PANTHER" id="PTHR43685:SF2">
    <property type="entry name" value="GLYCOSYLTRANSFERASE 2-LIKE DOMAIN-CONTAINING PROTEIN"/>
    <property type="match status" value="1"/>
</dbReference>
<evidence type="ECO:0000313" key="2">
    <source>
        <dbReference type="EMBL" id="XCM37213.1"/>
    </source>
</evidence>